<evidence type="ECO:0000313" key="2">
    <source>
        <dbReference type="Proteomes" id="UP000272400"/>
    </source>
</evidence>
<dbReference type="OrthoDB" id="4530251at2"/>
<dbReference type="AlphaFoldDB" id="A0A3N1CY74"/>
<dbReference type="InterPro" id="IPR011008">
    <property type="entry name" value="Dimeric_a/b-barrel"/>
</dbReference>
<name>A0A3N1CY74_9ACTN</name>
<dbReference type="SUPFAM" id="SSF54909">
    <property type="entry name" value="Dimeric alpha+beta barrel"/>
    <property type="match status" value="1"/>
</dbReference>
<proteinExistence type="predicted"/>
<organism evidence="1 2">
    <name type="scientific">Actinocorallia herbida</name>
    <dbReference type="NCBI Taxonomy" id="58109"/>
    <lineage>
        <taxon>Bacteria</taxon>
        <taxon>Bacillati</taxon>
        <taxon>Actinomycetota</taxon>
        <taxon>Actinomycetes</taxon>
        <taxon>Streptosporangiales</taxon>
        <taxon>Thermomonosporaceae</taxon>
        <taxon>Actinocorallia</taxon>
    </lineage>
</organism>
<protein>
    <recommendedName>
        <fullName evidence="3">EthD domain-containing protein</fullName>
    </recommendedName>
</protein>
<evidence type="ECO:0000313" key="1">
    <source>
        <dbReference type="EMBL" id="ROO86232.1"/>
    </source>
</evidence>
<reference evidence="1 2" key="1">
    <citation type="submission" date="2018-11" db="EMBL/GenBank/DDBJ databases">
        <title>Sequencing the genomes of 1000 actinobacteria strains.</title>
        <authorList>
            <person name="Klenk H.-P."/>
        </authorList>
    </citation>
    <scope>NUCLEOTIDE SEQUENCE [LARGE SCALE GENOMIC DNA]</scope>
    <source>
        <strain evidence="1 2">DSM 44254</strain>
    </source>
</reference>
<dbReference type="Gene3D" id="3.30.70.100">
    <property type="match status" value="1"/>
</dbReference>
<dbReference type="EMBL" id="RJKE01000001">
    <property type="protein sequence ID" value="ROO86232.1"/>
    <property type="molecule type" value="Genomic_DNA"/>
</dbReference>
<gene>
    <name evidence="1" type="ORF">EDD29_3795</name>
</gene>
<dbReference type="RefSeq" id="WP_123665651.1">
    <property type="nucleotide sequence ID" value="NZ_RJKE01000001.1"/>
</dbReference>
<accession>A0A3N1CY74</accession>
<dbReference type="Proteomes" id="UP000272400">
    <property type="component" value="Unassembled WGS sequence"/>
</dbReference>
<evidence type="ECO:0008006" key="3">
    <source>
        <dbReference type="Google" id="ProtNLM"/>
    </source>
</evidence>
<comment type="caution">
    <text evidence="1">The sequence shown here is derived from an EMBL/GenBank/DDBJ whole genome shotgun (WGS) entry which is preliminary data.</text>
</comment>
<sequence length="220" mass="23718">MIRRVRCTTRAAGVTRVEFAAAWPAAVAAAARAPAGVRPLRLAVNTVLPEAADPRHDGVEIGWFTDRAHAARYAAWQGPREGDVTRSASPVFLARESVMRGDDWLAGRWADPSSRLKHLALATRAADLTPAGFSARWQAHAGHVRPQVPIPAEARGLAYVQSHPLEDAPRPYDALTEVYFTTPEALAARVAWFAAAPAADPALFSGSWLLPAHETLIPLD</sequence>
<keyword evidence="2" id="KW-1185">Reference proteome</keyword>